<sequence length="132" mass="15421">MTHNNIEIGFYRSGTPNTNKNSSKTVTSRKLDCPFRLYARKYAKISTWTLKVKNPQHSHDATENIIEHPDFRKLNVQETSKISQMSESLLMPRQIWAQFCIQRESDRPVNPSRHLQQSQENQERQTAGQKAH</sequence>
<evidence type="ECO:0000256" key="1">
    <source>
        <dbReference type="ARBA" id="ARBA00009986"/>
    </source>
</evidence>
<evidence type="ECO:0000256" key="2">
    <source>
        <dbReference type="SAM" id="MobiDB-lite"/>
    </source>
</evidence>
<dbReference type="EMBL" id="AVOT02023544">
    <property type="protein sequence ID" value="MBW0513614.1"/>
    <property type="molecule type" value="Genomic_DNA"/>
</dbReference>
<comment type="similarity">
    <text evidence="1">Belongs to the aldehyde dehydrogenase family.</text>
</comment>
<dbReference type="GO" id="GO:0005739">
    <property type="term" value="C:mitochondrion"/>
    <property type="evidence" value="ECO:0007669"/>
    <property type="project" value="TreeGrafter"/>
</dbReference>
<reference evidence="3" key="1">
    <citation type="submission" date="2021-03" db="EMBL/GenBank/DDBJ databases">
        <title>Draft genome sequence of rust myrtle Austropuccinia psidii MF-1, a brazilian biotype.</title>
        <authorList>
            <person name="Quecine M.C."/>
            <person name="Pachon D.M.R."/>
            <person name="Bonatelli M.L."/>
            <person name="Correr F.H."/>
            <person name="Franceschini L.M."/>
            <person name="Leite T.F."/>
            <person name="Margarido G.R.A."/>
            <person name="Almeida C.A."/>
            <person name="Ferrarezi J.A."/>
            <person name="Labate C.A."/>
        </authorList>
    </citation>
    <scope>NUCLEOTIDE SEQUENCE</scope>
    <source>
        <strain evidence="3">MF-1</strain>
    </source>
</reference>
<feature type="region of interest" description="Disordered" evidence="2">
    <location>
        <begin position="106"/>
        <end position="132"/>
    </location>
</feature>
<dbReference type="InterPro" id="IPR014842">
    <property type="entry name" value="AFT"/>
</dbReference>
<protein>
    <submittedName>
        <fullName evidence="3">Uncharacterized protein</fullName>
    </submittedName>
</protein>
<evidence type="ECO:0000313" key="4">
    <source>
        <dbReference type="Proteomes" id="UP000765509"/>
    </source>
</evidence>
<dbReference type="GO" id="GO:0045944">
    <property type="term" value="P:positive regulation of transcription by RNA polymerase II"/>
    <property type="evidence" value="ECO:0007669"/>
    <property type="project" value="InterPro"/>
</dbReference>
<accession>A0A9Q3E2F1</accession>
<dbReference type="InterPro" id="IPR010061">
    <property type="entry name" value="MeMal-semiAld_DH"/>
</dbReference>
<organism evidence="3 4">
    <name type="scientific">Austropuccinia psidii MF-1</name>
    <dbReference type="NCBI Taxonomy" id="1389203"/>
    <lineage>
        <taxon>Eukaryota</taxon>
        <taxon>Fungi</taxon>
        <taxon>Dikarya</taxon>
        <taxon>Basidiomycota</taxon>
        <taxon>Pucciniomycotina</taxon>
        <taxon>Pucciniomycetes</taxon>
        <taxon>Pucciniales</taxon>
        <taxon>Sphaerophragmiaceae</taxon>
        <taxon>Austropuccinia</taxon>
    </lineage>
</organism>
<dbReference type="GO" id="GO:0006574">
    <property type="term" value="P:L-valine catabolic process"/>
    <property type="evidence" value="ECO:0007669"/>
    <property type="project" value="TreeGrafter"/>
</dbReference>
<dbReference type="GO" id="GO:0010106">
    <property type="term" value="P:cellular response to iron ion starvation"/>
    <property type="evidence" value="ECO:0007669"/>
    <property type="project" value="InterPro"/>
</dbReference>
<dbReference type="AlphaFoldDB" id="A0A9Q3E2F1"/>
<name>A0A9Q3E2F1_9BASI</name>
<dbReference type="OrthoDB" id="2582319at2759"/>
<dbReference type="PANTHER" id="PTHR43866:SF3">
    <property type="entry name" value="METHYLMALONATE-SEMIALDEHYDE DEHYDROGENASE [ACYLATING], MITOCHONDRIAL"/>
    <property type="match status" value="1"/>
</dbReference>
<dbReference type="GO" id="GO:0004491">
    <property type="term" value="F:methylmalonate-semialdehyde dehydrogenase (acylating, NAD) activity"/>
    <property type="evidence" value="ECO:0007669"/>
    <property type="project" value="InterPro"/>
</dbReference>
<keyword evidence="4" id="KW-1185">Reference proteome</keyword>
<dbReference type="Pfam" id="PF08731">
    <property type="entry name" value="AFT"/>
    <property type="match status" value="1"/>
</dbReference>
<dbReference type="PANTHER" id="PTHR43866">
    <property type="entry name" value="MALONATE-SEMIALDEHYDE DEHYDROGENASE"/>
    <property type="match status" value="1"/>
</dbReference>
<dbReference type="GO" id="GO:0000981">
    <property type="term" value="F:DNA-binding transcription factor activity, RNA polymerase II-specific"/>
    <property type="evidence" value="ECO:0007669"/>
    <property type="project" value="InterPro"/>
</dbReference>
<dbReference type="Proteomes" id="UP000765509">
    <property type="component" value="Unassembled WGS sequence"/>
</dbReference>
<gene>
    <name evidence="3" type="ORF">O181_053329</name>
</gene>
<evidence type="ECO:0000313" key="3">
    <source>
        <dbReference type="EMBL" id="MBW0513614.1"/>
    </source>
</evidence>
<comment type="caution">
    <text evidence="3">The sequence shown here is derived from an EMBL/GenBank/DDBJ whole genome shotgun (WGS) entry which is preliminary data.</text>
</comment>
<feature type="compositionally biased region" description="Polar residues" evidence="2">
    <location>
        <begin position="113"/>
        <end position="132"/>
    </location>
</feature>
<dbReference type="GO" id="GO:0006210">
    <property type="term" value="P:thymine catabolic process"/>
    <property type="evidence" value="ECO:0007669"/>
    <property type="project" value="TreeGrafter"/>
</dbReference>
<proteinExistence type="inferred from homology"/>